<dbReference type="GO" id="GO:0003824">
    <property type="term" value="F:catalytic activity"/>
    <property type="evidence" value="ECO:0007669"/>
    <property type="project" value="UniProtKB-KW"/>
</dbReference>
<dbReference type="Pfam" id="PF17919">
    <property type="entry name" value="RT_RNaseH_2"/>
    <property type="match status" value="1"/>
</dbReference>
<dbReference type="Proteomes" id="UP000087171">
    <property type="component" value="Unplaced"/>
</dbReference>
<reference evidence="4" key="1">
    <citation type="submission" date="2025-08" db="UniProtKB">
        <authorList>
            <consortium name="RefSeq"/>
        </authorList>
    </citation>
    <scope>IDENTIFICATION</scope>
    <source>
        <tissue evidence="4">Etiolated seedlings</tissue>
    </source>
</reference>
<dbReference type="PANTHER" id="PTHR37984:SF5">
    <property type="entry name" value="PROTEIN NYNRIN-LIKE"/>
    <property type="match status" value="1"/>
</dbReference>
<dbReference type="InterPro" id="IPR043502">
    <property type="entry name" value="DNA/RNA_pol_sf"/>
</dbReference>
<evidence type="ECO:0000313" key="4">
    <source>
        <dbReference type="RefSeq" id="XP_027186256.1"/>
    </source>
</evidence>
<accession>A0A3Q7XR68</accession>
<dbReference type="KEGG" id="cam:113784323"/>
<dbReference type="PaxDb" id="3827-XP_004514338.1"/>
<dbReference type="RefSeq" id="XP_027186256.1">
    <property type="nucleotide sequence ID" value="XM_027330455.1"/>
</dbReference>
<dbReference type="PANTHER" id="PTHR37984">
    <property type="entry name" value="PROTEIN CBG26694"/>
    <property type="match status" value="1"/>
</dbReference>
<dbReference type="InterPro" id="IPR050951">
    <property type="entry name" value="Retrovirus_Pol_polyprotein"/>
</dbReference>
<dbReference type="OrthoDB" id="437338at2759"/>
<keyword evidence="3" id="KW-1185">Reference proteome</keyword>
<dbReference type="AlphaFoldDB" id="A0A3Q7XR68"/>
<organism evidence="3 4">
    <name type="scientific">Cicer arietinum</name>
    <name type="common">Chickpea</name>
    <name type="synonym">Garbanzo</name>
    <dbReference type="NCBI Taxonomy" id="3827"/>
    <lineage>
        <taxon>Eukaryota</taxon>
        <taxon>Viridiplantae</taxon>
        <taxon>Streptophyta</taxon>
        <taxon>Embryophyta</taxon>
        <taxon>Tracheophyta</taxon>
        <taxon>Spermatophyta</taxon>
        <taxon>Magnoliopsida</taxon>
        <taxon>eudicotyledons</taxon>
        <taxon>Gunneridae</taxon>
        <taxon>Pentapetalae</taxon>
        <taxon>rosids</taxon>
        <taxon>fabids</taxon>
        <taxon>Fabales</taxon>
        <taxon>Fabaceae</taxon>
        <taxon>Papilionoideae</taxon>
        <taxon>50 kb inversion clade</taxon>
        <taxon>NPAAA clade</taxon>
        <taxon>Hologalegina</taxon>
        <taxon>IRL clade</taxon>
        <taxon>Cicereae</taxon>
        <taxon>Cicer</taxon>
    </lineage>
</organism>
<keyword evidence="1" id="KW-0511">Multifunctional enzyme</keyword>
<evidence type="ECO:0000313" key="3">
    <source>
        <dbReference type="Proteomes" id="UP000087171"/>
    </source>
</evidence>
<name>A0A3Q7XR68_CICAR</name>
<dbReference type="STRING" id="3827.A0A3Q7XR68"/>
<sequence length="135" mass="15581">MGHVISKNGIEVDPSKVRAVVGWKQLEIITNIRSFVGLTSYYRRFIEGFYKILSPLTRLTKKDQPFAWTEDCEASFRLLKERLTTSLVLVLPQPDEPCEIYCDASHQGLRSVFMQNKKAVAYASQQLKTHERNYP</sequence>
<dbReference type="InterPro" id="IPR041577">
    <property type="entry name" value="RT_RNaseH_2"/>
</dbReference>
<dbReference type="GeneID" id="113784323"/>
<protein>
    <submittedName>
        <fullName evidence="4">Uncharacterized protein LOC113784323</fullName>
    </submittedName>
</protein>
<dbReference type="FunFam" id="3.30.70.270:FF:000020">
    <property type="entry name" value="Transposon Tf2-6 polyprotein-like Protein"/>
    <property type="match status" value="1"/>
</dbReference>
<feature type="domain" description="Reverse transcriptase/retrotransposon-derived protein RNase H-like" evidence="2">
    <location>
        <begin position="68"/>
        <end position="135"/>
    </location>
</feature>
<evidence type="ECO:0000259" key="2">
    <source>
        <dbReference type="Pfam" id="PF17919"/>
    </source>
</evidence>
<gene>
    <name evidence="4" type="primary">LOC113784323</name>
</gene>
<dbReference type="Gene3D" id="3.30.70.270">
    <property type="match status" value="1"/>
</dbReference>
<dbReference type="SUPFAM" id="SSF56672">
    <property type="entry name" value="DNA/RNA polymerases"/>
    <property type="match status" value="1"/>
</dbReference>
<proteinExistence type="predicted"/>
<dbReference type="InterPro" id="IPR043128">
    <property type="entry name" value="Rev_trsase/Diguanyl_cyclase"/>
</dbReference>
<evidence type="ECO:0000256" key="1">
    <source>
        <dbReference type="ARBA" id="ARBA00023268"/>
    </source>
</evidence>